<dbReference type="GO" id="GO:0003883">
    <property type="term" value="F:CTP synthase activity"/>
    <property type="evidence" value="ECO:0007669"/>
    <property type="project" value="UniProtKB-EC"/>
</dbReference>
<dbReference type="GO" id="GO:0005829">
    <property type="term" value="C:cytosol"/>
    <property type="evidence" value="ECO:0007669"/>
    <property type="project" value="TreeGrafter"/>
</dbReference>
<evidence type="ECO:0000259" key="10">
    <source>
        <dbReference type="Pfam" id="PF00117"/>
    </source>
</evidence>
<comment type="similarity">
    <text evidence="2">Belongs to the CTP synthase family.</text>
</comment>
<feature type="domain" description="Glutamine amidotransferase" evidence="10">
    <location>
        <begin position="63"/>
        <end position="107"/>
    </location>
</feature>
<comment type="caution">
    <text evidence="11">The sequence shown here is derived from an EMBL/GenBank/DDBJ whole genome shotgun (WGS) entry which is preliminary data.</text>
</comment>
<keyword evidence="5" id="KW-0547">Nucleotide-binding</keyword>
<evidence type="ECO:0000313" key="12">
    <source>
        <dbReference type="Proteomes" id="UP000255334"/>
    </source>
</evidence>
<dbReference type="OrthoDB" id="3286005at2"/>
<evidence type="ECO:0000256" key="7">
    <source>
        <dbReference type="ARBA" id="ARBA00022962"/>
    </source>
</evidence>
<dbReference type="GO" id="GO:0019856">
    <property type="term" value="P:pyrimidine nucleobase biosynthetic process"/>
    <property type="evidence" value="ECO:0007669"/>
    <property type="project" value="TreeGrafter"/>
</dbReference>
<proteinExistence type="inferred from homology"/>
<keyword evidence="4" id="KW-0436">Ligase</keyword>
<protein>
    <recommendedName>
        <fullName evidence="3">CTP synthase (glutamine hydrolyzing)</fullName>
        <ecNumber evidence="3">6.3.4.2</ecNumber>
    </recommendedName>
</protein>
<dbReference type="PANTHER" id="PTHR11550:SF0">
    <property type="entry name" value="CTP SYNTHASE-RELATED"/>
    <property type="match status" value="1"/>
</dbReference>
<dbReference type="Gene3D" id="3.40.50.880">
    <property type="match status" value="1"/>
</dbReference>
<comment type="catalytic activity">
    <reaction evidence="9">
        <text>UTP + L-glutamine + ATP + H2O = CTP + L-glutamate + ADP + phosphate + 2 H(+)</text>
        <dbReference type="Rhea" id="RHEA:26426"/>
        <dbReference type="ChEBI" id="CHEBI:15377"/>
        <dbReference type="ChEBI" id="CHEBI:15378"/>
        <dbReference type="ChEBI" id="CHEBI:29985"/>
        <dbReference type="ChEBI" id="CHEBI:30616"/>
        <dbReference type="ChEBI" id="CHEBI:37563"/>
        <dbReference type="ChEBI" id="CHEBI:43474"/>
        <dbReference type="ChEBI" id="CHEBI:46398"/>
        <dbReference type="ChEBI" id="CHEBI:58359"/>
        <dbReference type="ChEBI" id="CHEBI:456216"/>
        <dbReference type="EC" id="6.3.4.2"/>
    </reaction>
</comment>
<dbReference type="GO" id="GO:0005524">
    <property type="term" value="F:ATP binding"/>
    <property type="evidence" value="ECO:0007669"/>
    <property type="project" value="UniProtKB-KW"/>
</dbReference>
<dbReference type="UniPathway" id="UPA00159">
    <property type="reaction ID" value="UER00277"/>
</dbReference>
<dbReference type="EMBL" id="QRBF01000005">
    <property type="protein sequence ID" value="RDS82491.1"/>
    <property type="molecule type" value="Genomic_DNA"/>
</dbReference>
<name>A0A370X2L4_9GAMM</name>
<sequence length="237" mass="25115">MQALRVGLIGDRDDGVVAHRAIPLALAMAAEATATPIEVSWIGTDTVGNGEVLNHFDALWCVPASPYRSMDGALTAIRHAREGGIPFLGTCGGFQHAVVEYARNVLGWADADHAETAPDAARPVIVPLLCGLVEVQDRVHLVPGSRIAAIYGKDAIQEGYHCRYGLGSGFSGAIAGRNLRITAVDDQDDARALELDGHPFFIATLFQHERAALNGVCPPLVEAFLQAASEMRIGKAA</sequence>
<evidence type="ECO:0000256" key="8">
    <source>
        <dbReference type="ARBA" id="ARBA00022975"/>
    </source>
</evidence>
<dbReference type="Pfam" id="PF00117">
    <property type="entry name" value="GATase"/>
    <property type="match status" value="1"/>
</dbReference>
<dbReference type="EC" id="6.3.4.2" evidence="3"/>
<organism evidence="11 12">
    <name type="scientific">Dyella psychrodurans</name>
    <dbReference type="NCBI Taxonomy" id="1927960"/>
    <lineage>
        <taxon>Bacteria</taxon>
        <taxon>Pseudomonadati</taxon>
        <taxon>Pseudomonadota</taxon>
        <taxon>Gammaproteobacteria</taxon>
        <taxon>Lysobacterales</taxon>
        <taxon>Rhodanobacteraceae</taxon>
        <taxon>Dyella</taxon>
    </lineage>
</organism>
<evidence type="ECO:0000256" key="2">
    <source>
        <dbReference type="ARBA" id="ARBA00007533"/>
    </source>
</evidence>
<dbReference type="NCBIfam" id="NF004836">
    <property type="entry name" value="PRK06186.1"/>
    <property type="match status" value="1"/>
</dbReference>
<dbReference type="GO" id="GO:0042802">
    <property type="term" value="F:identical protein binding"/>
    <property type="evidence" value="ECO:0007669"/>
    <property type="project" value="TreeGrafter"/>
</dbReference>
<evidence type="ECO:0000256" key="9">
    <source>
        <dbReference type="ARBA" id="ARBA00047781"/>
    </source>
</evidence>
<dbReference type="InterPro" id="IPR029062">
    <property type="entry name" value="Class_I_gatase-like"/>
</dbReference>
<keyword evidence="6" id="KW-0067">ATP-binding</keyword>
<keyword evidence="12" id="KW-1185">Reference proteome</keyword>
<dbReference type="GO" id="GO:0044210">
    <property type="term" value="P:'de novo' CTP biosynthetic process"/>
    <property type="evidence" value="ECO:0007669"/>
    <property type="project" value="UniProtKB-UniPathway"/>
</dbReference>
<dbReference type="InterPro" id="IPR004468">
    <property type="entry name" value="CTP_synthase"/>
</dbReference>
<dbReference type="PANTHER" id="PTHR11550">
    <property type="entry name" value="CTP SYNTHASE"/>
    <property type="match status" value="1"/>
</dbReference>
<dbReference type="InterPro" id="IPR017926">
    <property type="entry name" value="GATASE"/>
</dbReference>
<evidence type="ECO:0000313" key="11">
    <source>
        <dbReference type="EMBL" id="RDS82491.1"/>
    </source>
</evidence>
<dbReference type="SUPFAM" id="SSF52317">
    <property type="entry name" value="Class I glutamine amidotransferase-like"/>
    <property type="match status" value="1"/>
</dbReference>
<evidence type="ECO:0000256" key="5">
    <source>
        <dbReference type="ARBA" id="ARBA00022741"/>
    </source>
</evidence>
<dbReference type="Proteomes" id="UP000255334">
    <property type="component" value="Unassembled WGS sequence"/>
</dbReference>
<comment type="pathway">
    <text evidence="1">Pyrimidine metabolism; CTP biosynthesis via de novo pathway; CTP from UDP: step 2/2.</text>
</comment>
<keyword evidence="8" id="KW-0665">Pyrimidine biosynthesis</keyword>
<keyword evidence="7" id="KW-0315">Glutamine amidotransferase</keyword>
<reference evidence="11 12" key="1">
    <citation type="submission" date="2018-07" db="EMBL/GenBank/DDBJ databases">
        <title>Dyella monticola sp. nov. and Dyella psychrodurans sp. nov. isolated from monsoon evergreen broad-leaved forest soil of Dinghu Mountain, China.</title>
        <authorList>
            <person name="Gao Z."/>
            <person name="Qiu L."/>
        </authorList>
    </citation>
    <scope>NUCLEOTIDE SEQUENCE [LARGE SCALE GENOMIC DNA]</scope>
    <source>
        <strain evidence="11 12">4MSK11</strain>
    </source>
</reference>
<evidence type="ECO:0000256" key="1">
    <source>
        <dbReference type="ARBA" id="ARBA00005171"/>
    </source>
</evidence>
<dbReference type="AlphaFoldDB" id="A0A370X2L4"/>
<evidence type="ECO:0000256" key="3">
    <source>
        <dbReference type="ARBA" id="ARBA00012291"/>
    </source>
</evidence>
<accession>A0A370X2L4</accession>
<evidence type="ECO:0000256" key="4">
    <source>
        <dbReference type="ARBA" id="ARBA00022598"/>
    </source>
</evidence>
<gene>
    <name evidence="11" type="ORF">DWU99_13860</name>
</gene>
<dbReference type="RefSeq" id="WP_115478666.1">
    <property type="nucleotide sequence ID" value="NZ_QRBF01000005.1"/>
</dbReference>
<evidence type="ECO:0000256" key="6">
    <source>
        <dbReference type="ARBA" id="ARBA00022840"/>
    </source>
</evidence>